<feature type="transmembrane region" description="Helical" evidence="10">
    <location>
        <begin position="71"/>
        <end position="93"/>
    </location>
</feature>
<dbReference type="Pfam" id="PF02949">
    <property type="entry name" value="7tm_6"/>
    <property type="match status" value="1"/>
</dbReference>
<dbReference type="GO" id="GO:0005886">
    <property type="term" value="C:plasma membrane"/>
    <property type="evidence" value="ECO:0007669"/>
    <property type="project" value="UniProtKB-SubCell"/>
</dbReference>
<evidence type="ECO:0000256" key="6">
    <source>
        <dbReference type="ARBA" id="ARBA00022989"/>
    </source>
</evidence>
<evidence type="ECO:0000256" key="3">
    <source>
        <dbReference type="ARBA" id="ARBA00022606"/>
    </source>
</evidence>
<evidence type="ECO:0000256" key="7">
    <source>
        <dbReference type="ARBA" id="ARBA00023136"/>
    </source>
</evidence>
<feature type="transmembrane region" description="Helical" evidence="10">
    <location>
        <begin position="340"/>
        <end position="360"/>
    </location>
</feature>
<dbReference type="PANTHER" id="PTHR21137:SF35">
    <property type="entry name" value="ODORANT RECEPTOR 19A-RELATED"/>
    <property type="match status" value="1"/>
</dbReference>
<feature type="transmembrane region" description="Helical" evidence="10">
    <location>
        <begin position="128"/>
        <end position="150"/>
    </location>
</feature>
<keyword evidence="3 10" id="KW-0716">Sensory transduction</keyword>
<evidence type="ECO:0000256" key="1">
    <source>
        <dbReference type="ARBA" id="ARBA00004651"/>
    </source>
</evidence>
<keyword evidence="7 10" id="KW-0472">Membrane</keyword>
<dbReference type="KEGG" id="bman:114239765"/>
<dbReference type="Proteomes" id="UP000504629">
    <property type="component" value="Unplaced"/>
</dbReference>
<evidence type="ECO:0000256" key="9">
    <source>
        <dbReference type="ARBA" id="ARBA00023224"/>
    </source>
</evidence>
<evidence type="ECO:0000256" key="5">
    <source>
        <dbReference type="ARBA" id="ARBA00022725"/>
    </source>
</evidence>
<reference evidence="12" key="1">
    <citation type="submission" date="2025-08" db="UniProtKB">
        <authorList>
            <consortium name="RefSeq"/>
        </authorList>
    </citation>
    <scope>IDENTIFICATION</scope>
    <source>
        <tissue evidence="12">Silk gland</tissue>
    </source>
</reference>
<keyword evidence="9 10" id="KW-0807">Transducer</keyword>
<feature type="transmembrane region" description="Helical" evidence="10">
    <location>
        <begin position="199"/>
        <end position="219"/>
    </location>
</feature>
<feature type="transmembrane region" description="Helical" evidence="10">
    <location>
        <begin position="37"/>
        <end position="59"/>
    </location>
</feature>
<evidence type="ECO:0000256" key="4">
    <source>
        <dbReference type="ARBA" id="ARBA00022692"/>
    </source>
</evidence>
<protein>
    <recommendedName>
        <fullName evidence="10">Odorant receptor</fullName>
    </recommendedName>
</protein>
<dbReference type="OrthoDB" id="8119298at2759"/>
<keyword evidence="4 10" id="KW-0812">Transmembrane</keyword>
<dbReference type="AlphaFoldDB" id="A0A6J2J9H2"/>
<gene>
    <name evidence="12" type="primary">LOC114239765</name>
</gene>
<dbReference type="GO" id="GO:0004984">
    <property type="term" value="F:olfactory receptor activity"/>
    <property type="evidence" value="ECO:0007669"/>
    <property type="project" value="InterPro"/>
</dbReference>
<comment type="subcellular location">
    <subcellularLocation>
        <location evidence="1 10">Cell membrane</location>
        <topology evidence="1 10">Multi-pass membrane protein</topology>
    </subcellularLocation>
</comment>
<comment type="similarity">
    <text evidence="10">Belongs to the insect chemoreceptor superfamily. Heteromeric odorant receptor channel (TC 1.A.69) family.</text>
</comment>
<evidence type="ECO:0000313" key="12">
    <source>
        <dbReference type="RefSeq" id="XP_028025938.1"/>
    </source>
</evidence>
<dbReference type="InterPro" id="IPR004117">
    <property type="entry name" value="7tm6_olfct_rcpt"/>
</dbReference>
<sequence>MVRPCRYFAIHFILLRFLGLGWWHHPHENKTRNYPGLYLYYSILTQLVWVVGFVGLETIDPFVGEKDMDRFMFSLSFVITHDLTLIKLYIFYFRNEEIQDIVRTIEIDLYRYYQNDDKIRATIRISRIFTAAFLFFGWVTIGNANIYGIVQDLRWKDIVKNLNETTSKPLRTLPQPIFIPWPYQEDKHYILTFILETMGLLWTGHIVMTIDTFIASVILHMSTQFAILREAIVTAYDRTMITLSEGALQSGVLCENSNGNEENNQIFLESFYSKEHIESVLESTLLSCIRQHQLLIGCVEKFSKTYSYGFMTQLLSSMAGICVVMVQVSQDASSFKSVRLVTSLAFFFAMVIQLAIQCFTGNELTIQAERIADAVMESKWEKMPVRLRRLLLVTMMRAQRPLHLTAAGFAYIDNTCFLSILKAAYSYYAVLSQKQG</sequence>
<name>A0A6J2J9H2_BOMMA</name>
<dbReference type="GeneID" id="114239765"/>
<dbReference type="PANTHER" id="PTHR21137">
    <property type="entry name" value="ODORANT RECEPTOR"/>
    <property type="match status" value="1"/>
</dbReference>
<organism evidence="11 12">
    <name type="scientific">Bombyx mandarina</name>
    <name type="common">Wild silk moth</name>
    <name type="synonym">Wild silkworm</name>
    <dbReference type="NCBI Taxonomy" id="7092"/>
    <lineage>
        <taxon>Eukaryota</taxon>
        <taxon>Metazoa</taxon>
        <taxon>Ecdysozoa</taxon>
        <taxon>Arthropoda</taxon>
        <taxon>Hexapoda</taxon>
        <taxon>Insecta</taxon>
        <taxon>Pterygota</taxon>
        <taxon>Neoptera</taxon>
        <taxon>Endopterygota</taxon>
        <taxon>Lepidoptera</taxon>
        <taxon>Glossata</taxon>
        <taxon>Ditrysia</taxon>
        <taxon>Bombycoidea</taxon>
        <taxon>Bombycidae</taxon>
        <taxon>Bombycinae</taxon>
        <taxon>Bombyx</taxon>
    </lineage>
</organism>
<feature type="transmembrane region" description="Helical" evidence="10">
    <location>
        <begin position="310"/>
        <end position="328"/>
    </location>
</feature>
<evidence type="ECO:0000256" key="10">
    <source>
        <dbReference type="RuleBase" id="RU351113"/>
    </source>
</evidence>
<keyword evidence="11" id="KW-1185">Reference proteome</keyword>
<dbReference type="CTD" id="100302091"/>
<keyword evidence="5 10" id="KW-0552">Olfaction</keyword>
<evidence type="ECO:0000256" key="8">
    <source>
        <dbReference type="ARBA" id="ARBA00023170"/>
    </source>
</evidence>
<keyword evidence="6 10" id="KW-1133">Transmembrane helix</keyword>
<evidence type="ECO:0000313" key="11">
    <source>
        <dbReference type="Proteomes" id="UP000504629"/>
    </source>
</evidence>
<proteinExistence type="inferred from homology"/>
<dbReference type="GO" id="GO:0007165">
    <property type="term" value="P:signal transduction"/>
    <property type="evidence" value="ECO:0007669"/>
    <property type="project" value="UniProtKB-KW"/>
</dbReference>
<dbReference type="RefSeq" id="XP_028025938.1">
    <property type="nucleotide sequence ID" value="XM_028170137.1"/>
</dbReference>
<comment type="caution">
    <text evidence="10">Lacks conserved residue(s) required for the propagation of feature annotation.</text>
</comment>
<keyword evidence="2" id="KW-1003">Cell membrane</keyword>
<dbReference type="GO" id="GO:0005549">
    <property type="term" value="F:odorant binding"/>
    <property type="evidence" value="ECO:0007669"/>
    <property type="project" value="InterPro"/>
</dbReference>
<keyword evidence="8 10" id="KW-0675">Receptor</keyword>
<accession>A0A6J2J9H2</accession>
<evidence type="ECO:0000256" key="2">
    <source>
        <dbReference type="ARBA" id="ARBA00022475"/>
    </source>
</evidence>